<evidence type="ECO:0000256" key="8">
    <source>
        <dbReference type="SAM" id="MobiDB-lite"/>
    </source>
</evidence>
<keyword evidence="5 7" id="KW-1133">Transmembrane helix</keyword>
<feature type="domain" description="ABC transmembrane type-1" evidence="9">
    <location>
        <begin position="105"/>
        <end position="324"/>
    </location>
</feature>
<comment type="similarity">
    <text evidence="7">Belongs to the binding-protein-dependent transport system permease family.</text>
</comment>
<feature type="transmembrane region" description="Helical" evidence="7">
    <location>
        <begin position="308"/>
        <end position="327"/>
    </location>
</feature>
<accession>A0ABV6VZF1</accession>
<dbReference type="PANTHER" id="PTHR30193:SF37">
    <property type="entry name" value="INNER MEMBRANE ABC TRANSPORTER PERMEASE PROTEIN YCJO"/>
    <property type="match status" value="1"/>
</dbReference>
<evidence type="ECO:0000256" key="2">
    <source>
        <dbReference type="ARBA" id="ARBA00022448"/>
    </source>
</evidence>
<dbReference type="InterPro" id="IPR035906">
    <property type="entry name" value="MetI-like_sf"/>
</dbReference>
<evidence type="ECO:0000256" key="1">
    <source>
        <dbReference type="ARBA" id="ARBA00004651"/>
    </source>
</evidence>
<name>A0ABV6VZF1_9ACTN</name>
<gene>
    <name evidence="10" type="ORF">ACEZDE_21070</name>
</gene>
<proteinExistence type="inferred from homology"/>
<evidence type="ECO:0000256" key="5">
    <source>
        <dbReference type="ARBA" id="ARBA00022989"/>
    </source>
</evidence>
<dbReference type="InterPro" id="IPR000515">
    <property type="entry name" value="MetI-like"/>
</dbReference>
<dbReference type="CDD" id="cd06261">
    <property type="entry name" value="TM_PBP2"/>
    <property type="match status" value="1"/>
</dbReference>
<dbReference type="PANTHER" id="PTHR30193">
    <property type="entry name" value="ABC TRANSPORTER PERMEASE PROTEIN"/>
    <property type="match status" value="1"/>
</dbReference>
<comment type="subcellular location">
    <subcellularLocation>
        <location evidence="1 7">Cell membrane</location>
        <topology evidence="1 7">Multi-pass membrane protein</topology>
    </subcellularLocation>
</comment>
<dbReference type="PROSITE" id="PS50928">
    <property type="entry name" value="ABC_TM1"/>
    <property type="match status" value="1"/>
</dbReference>
<evidence type="ECO:0000259" key="9">
    <source>
        <dbReference type="PROSITE" id="PS50928"/>
    </source>
</evidence>
<comment type="caution">
    <text evidence="10">The sequence shown here is derived from an EMBL/GenBank/DDBJ whole genome shotgun (WGS) entry which is preliminary data.</text>
</comment>
<dbReference type="Gene3D" id="1.10.3720.10">
    <property type="entry name" value="MetI-like"/>
    <property type="match status" value="1"/>
</dbReference>
<feature type="transmembrane region" description="Helical" evidence="7">
    <location>
        <begin position="109"/>
        <end position="130"/>
    </location>
</feature>
<keyword evidence="6 7" id="KW-0472">Membrane</keyword>
<feature type="compositionally biased region" description="Low complexity" evidence="8">
    <location>
        <begin position="1"/>
        <end position="12"/>
    </location>
</feature>
<sequence length="335" mass="36597">MASSISTAGSSAPAPPSPPLADQDGREARRQARRSRRYRLDVKLAPYAFISPFFLLFLVFGLFPLVYTGWVSLHAVSTLTPNQMTWSGTDNYTMLFHDPVFLKSLRNTLTIGLLSAVPQLLIAMGLAHLLNYKLRGRAFFRVALLAPYATSVAAAALIFQFIFGQNDAGFVNYLLHFVGIHPIAWEPGTWTSQFAVASIVMWRWTGYNTLIYLAAMQAVPGELYEAAALDGAGRWAQFRNVTVPALRPTILFTAVVSAIGSLQLFGEPLLFGNGGVGINGGSDNQYSTLALYMYRIAFNAEHLGRAAAIGWVIFFIAVVLGGLNALIARRLRKSA</sequence>
<feature type="region of interest" description="Disordered" evidence="8">
    <location>
        <begin position="1"/>
        <end position="32"/>
    </location>
</feature>
<feature type="transmembrane region" description="Helical" evidence="7">
    <location>
        <begin position="142"/>
        <end position="163"/>
    </location>
</feature>
<keyword evidence="4 7" id="KW-0812">Transmembrane</keyword>
<dbReference type="SUPFAM" id="SSF161098">
    <property type="entry name" value="MetI-like"/>
    <property type="match status" value="1"/>
</dbReference>
<dbReference type="Pfam" id="PF00528">
    <property type="entry name" value="BPD_transp_1"/>
    <property type="match status" value="1"/>
</dbReference>
<evidence type="ECO:0000256" key="6">
    <source>
        <dbReference type="ARBA" id="ARBA00023136"/>
    </source>
</evidence>
<evidence type="ECO:0000313" key="11">
    <source>
        <dbReference type="Proteomes" id="UP001592531"/>
    </source>
</evidence>
<dbReference type="RefSeq" id="WP_380538085.1">
    <property type="nucleotide sequence ID" value="NZ_JBHFAB010000016.1"/>
</dbReference>
<dbReference type="EMBL" id="JBHFAB010000016">
    <property type="protein sequence ID" value="MFC1419105.1"/>
    <property type="molecule type" value="Genomic_DNA"/>
</dbReference>
<protein>
    <submittedName>
        <fullName evidence="10">Carbohydrate ABC transporter permease</fullName>
    </submittedName>
</protein>
<dbReference type="InterPro" id="IPR051393">
    <property type="entry name" value="ABC_transporter_permease"/>
</dbReference>
<evidence type="ECO:0000313" key="10">
    <source>
        <dbReference type="EMBL" id="MFC1419105.1"/>
    </source>
</evidence>
<keyword evidence="3" id="KW-1003">Cell membrane</keyword>
<organism evidence="10 11">
    <name type="scientific">Streptacidiphilus cavernicola</name>
    <dbReference type="NCBI Taxonomy" id="3342716"/>
    <lineage>
        <taxon>Bacteria</taxon>
        <taxon>Bacillati</taxon>
        <taxon>Actinomycetota</taxon>
        <taxon>Actinomycetes</taxon>
        <taxon>Kitasatosporales</taxon>
        <taxon>Streptomycetaceae</taxon>
        <taxon>Streptacidiphilus</taxon>
    </lineage>
</organism>
<evidence type="ECO:0000256" key="7">
    <source>
        <dbReference type="RuleBase" id="RU363032"/>
    </source>
</evidence>
<evidence type="ECO:0000256" key="4">
    <source>
        <dbReference type="ARBA" id="ARBA00022692"/>
    </source>
</evidence>
<keyword evidence="2 7" id="KW-0813">Transport</keyword>
<dbReference type="Proteomes" id="UP001592531">
    <property type="component" value="Unassembled WGS sequence"/>
</dbReference>
<evidence type="ECO:0000256" key="3">
    <source>
        <dbReference type="ARBA" id="ARBA00022475"/>
    </source>
</evidence>
<keyword evidence="11" id="KW-1185">Reference proteome</keyword>
<feature type="transmembrane region" description="Helical" evidence="7">
    <location>
        <begin position="44"/>
        <end position="67"/>
    </location>
</feature>
<reference evidence="10 11" key="1">
    <citation type="submission" date="2024-09" db="EMBL/GenBank/DDBJ databases">
        <authorList>
            <person name="Lee S.D."/>
        </authorList>
    </citation>
    <scope>NUCLEOTIDE SEQUENCE [LARGE SCALE GENOMIC DNA]</scope>
    <source>
        <strain evidence="10 11">N8-3</strain>
    </source>
</reference>